<sequence>MRVKAAQSDLLTQLELAVRFGKTAIVEDVADVDPLCHFCAAKGEGTFQATIAVAGMLVERLGSEFSRWQEQMNDLQEQMDQLSRCCIVSAAFITFLGGASERIRGDTVEQWVNIINLGRSGSKGPHFNVLSFLALETEQLNWKNRGLPADALSLQNTVTLFRSVETPLVIDATGRVTDFLQRFLGDSVVRLKAAQSDLLTQLELAVRFGKTAISMGQGQQTIALETLRKCAAEGEWLCLTNLHLVTSFVPELQKTRALPLLADHGARRPFHLASATFSNLQQLALTLALRKRFKPTVARCHAAVLMPFETQFLNSIGVETPPDSDMSTPEEGLAEDEVTLFYMPGCVCALENIVIWANRKNMRNVIFFTDRLDNYDNYSAAR</sequence>
<dbReference type="PANTHER" id="PTHR45703:SF22">
    <property type="entry name" value="DYNEIN CYTOPLASMIC 2 HEAVY CHAIN 1"/>
    <property type="match status" value="1"/>
</dbReference>
<dbReference type="EMBL" id="JAUCMV010000002">
    <property type="protein sequence ID" value="KAK0416094.1"/>
    <property type="molecule type" value="Genomic_DNA"/>
</dbReference>
<protein>
    <recommendedName>
        <fullName evidence="6">Dynein heavy chain region D6 P-loop domain-containing protein</fullName>
    </recommendedName>
</protein>
<name>A0AA39I496_9BILA</name>
<dbReference type="Gene3D" id="1.20.920.20">
    <property type="match status" value="1"/>
</dbReference>
<dbReference type="AlphaFoldDB" id="A0AA39I496"/>
<feature type="domain" description="SRR1-like" evidence="3">
    <location>
        <begin position="275"/>
        <end position="377"/>
    </location>
</feature>
<evidence type="ECO:0000313" key="4">
    <source>
        <dbReference type="EMBL" id="KAK0416094.1"/>
    </source>
</evidence>
<dbReference type="GO" id="GO:0051959">
    <property type="term" value="F:dynein light intermediate chain binding"/>
    <property type="evidence" value="ECO:0007669"/>
    <property type="project" value="InterPro"/>
</dbReference>
<dbReference type="PANTHER" id="PTHR45703">
    <property type="entry name" value="DYNEIN HEAVY CHAIN"/>
    <property type="match status" value="1"/>
</dbReference>
<comment type="caution">
    <text evidence="4">The sequence shown here is derived from an EMBL/GenBank/DDBJ whole genome shotgun (WGS) entry which is preliminary data.</text>
</comment>
<dbReference type="InterPro" id="IPR012942">
    <property type="entry name" value="SRR1-like"/>
</dbReference>
<feature type="coiled-coil region" evidence="1">
    <location>
        <begin position="58"/>
        <end position="85"/>
    </location>
</feature>
<evidence type="ECO:0000259" key="3">
    <source>
        <dbReference type="Pfam" id="PF07985"/>
    </source>
</evidence>
<proteinExistence type="predicted"/>
<feature type="domain" description="Dynein heavy chain region D6 P-loop" evidence="2">
    <location>
        <begin position="210"/>
        <end position="255"/>
    </location>
</feature>
<dbReference type="Proteomes" id="UP001175271">
    <property type="component" value="Unassembled WGS sequence"/>
</dbReference>
<dbReference type="InterPro" id="IPR004273">
    <property type="entry name" value="Dynein_heavy_D6_P-loop"/>
</dbReference>
<dbReference type="Pfam" id="PF07985">
    <property type="entry name" value="SRR1"/>
    <property type="match status" value="1"/>
</dbReference>
<organism evidence="4 5">
    <name type="scientific">Steinernema hermaphroditum</name>
    <dbReference type="NCBI Taxonomy" id="289476"/>
    <lineage>
        <taxon>Eukaryota</taxon>
        <taxon>Metazoa</taxon>
        <taxon>Ecdysozoa</taxon>
        <taxon>Nematoda</taxon>
        <taxon>Chromadorea</taxon>
        <taxon>Rhabditida</taxon>
        <taxon>Tylenchina</taxon>
        <taxon>Panagrolaimomorpha</taxon>
        <taxon>Strongyloidoidea</taxon>
        <taxon>Steinernematidae</taxon>
        <taxon>Steinernema</taxon>
    </lineage>
</organism>
<accession>A0AA39I496</accession>
<keyword evidence="5" id="KW-1185">Reference proteome</keyword>
<dbReference type="GO" id="GO:0030286">
    <property type="term" value="C:dynein complex"/>
    <property type="evidence" value="ECO:0007669"/>
    <property type="project" value="InterPro"/>
</dbReference>
<reference evidence="4" key="1">
    <citation type="submission" date="2023-06" db="EMBL/GenBank/DDBJ databases">
        <title>Genomic analysis of the entomopathogenic nematode Steinernema hermaphroditum.</title>
        <authorList>
            <person name="Schwarz E.M."/>
            <person name="Heppert J.K."/>
            <person name="Baniya A."/>
            <person name="Schwartz H.T."/>
            <person name="Tan C.-H."/>
            <person name="Antoshechkin I."/>
            <person name="Sternberg P.W."/>
            <person name="Goodrich-Blair H."/>
            <person name="Dillman A.R."/>
        </authorList>
    </citation>
    <scope>NUCLEOTIDE SEQUENCE</scope>
    <source>
        <strain evidence="4">PS9179</strain>
        <tissue evidence="4">Whole animal</tissue>
    </source>
</reference>
<keyword evidence="1" id="KW-0175">Coiled coil</keyword>
<dbReference type="InterPro" id="IPR026983">
    <property type="entry name" value="DHC"/>
</dbReference>
<dbReference type="Pfam" id="PF03028">
    <property type="entry name" value="Dynein_heavy"/>
    <property type="match status" value="1"/>
</dbReference>
<evidence type="ECO:0000259" key="2">
    <source>
        <dbReference type="Pfam" id="PF03028"/>
    </source>
</evidence>
<dbReference type="GO" id="GO:0008569">
    <property type="term" value="F:minus-end-directed microtubule motor activity"/>
    <property type="evidence" value="ECO:0007669"/>
    <property type="project" value="InterPro"/>
</dbReference>
<dbReference type="GO" id="GO:0045505">
    <property type="term" value="F:dynein intermediate chain binding"/>
    <property type="evidence" value="ECO:0007669"/>
    <property type="project" value="InterPro"/>
</dbReference>
<evidence type="ECO:0008006" key="6">
    <source>
        <dbReference type="Google" id="ProtNLM"/>
    </source>
</evidence>
<evidence type="ECO:0000256" key="1">
    <source>
        <dbReference type="SAM" id="Coils"/>
    </source>
</evidence>
<evidence type="ECO:0000313" key="5">
    <source>
        <dbReference type="Proteomes" id="UP001175271"/>
    </source>
</evidence>
<gene>
    <name evidence="4" type="ORF">QR680_012295</name>
</gene>
<dbReference type="GO" id="GO:0007018">
    <property type="term" value="P:microtubule-based movement"/>
    <property type="evidence" value="ECO:0007669"/>
    <property type="project" value="InterPro"/>
</dbReference>